<dbReference type="EMBL" id="NESQ01000183">
    <property type="protein sequence ID" value="PUU76580.1"/>
    <property type="molecule type" value="Genomic_DNA"/>
</dbReference>
<feature type="region of interest" description="Disordered" evidence="1">
    <location>
        <begin position="204"/>
        <end position="225"/>
    </location>
</feature>
<reference evidence="4 5" key="1">
    <citation type="submission" date="2017-04" db="EMBL/GenBank/DDBJ databases">
        <title>Draft genome sequence of Tuber borchii Vittad., a whitish edible truffle.</title>
        <authorList>
            <consortium name="DOE Joint Genome Institute"/>
            <person name="Murat C."/>
            <person name="Kuo A."/>
            <person name="Barry K.W."/>
            <person name="Clum A."/>
            <person name="Dockter R.B."/>
            <person name="Fauchery L."/>
            <person name="Iotti M."/>
            <person name="Kohler A."/>
            <person name="Labutti K."/>
            <person name="Lindquist E.A."/>
            <person name="Lipzen A."/>
            <person name="Ohm R.A."/>
            <person name="Wang M."/>
            <person name="Grigoriev I.V."/>
            <person name="Zambonelli A."/>
            <person name="Martin F.M."/>
        </authorList>
    </citation>
    <scope>NUCLEOTIDE SEQUENCE [LARGE SCALE GENOMIC DNA]</scope>
    <source>
        <strain evidence="4 5">Tbo3840</strain>
    </source>
</reference>
<dbReference type="OrthoDB" id="5430673at2759"/>
<dbReference type="PANTHER" id="PTHR46929">
    <property type="entry name" value="EXPRESSED PROTEIN"/>
    <property type="match status" value="1"/>
</dbReference>
<name>A0A2T7A7K7_TUBBO</name>
<gene>
    <name evidence="4" type="ORF">B9Z19DRAFT_1105025</name>
    <name evidence="3" type="ORF">B9Z19DRAFT_1109389</name>
</gene>
<sequence>MSTSQTSQDTGRGGLGQRATWSNEMEKTLIDGFLIEVRLGKRAENGFKKESYVRIMTLVNEAHQATIDIQQVKNKLALVHPKAREFKSKSLRFCQELHELFYGIRATGEFAKSPSTIPHIGRLSSSTTKLVPQTIISTPAENPVSDSDGEKVQVVASELGHKAREQIRSSEYDRNLNDEEDVNEAFAGENSEKEQSLVLFREEKRKRERSGDDSVHQAGSVNKKPVRNRISAGHAVAQALDRIGNTALTVSESRTEIAARRLQEEYGHLEPSDQLLAFQLFENVRKAELFVAMHSGPIRDLWLNSELEALR</sequence>
<comment type="caution">
    <text evidence="4">The sequence shown here is derived from an EMBL/GenBank/DDBJ whole genome shotgun (WGS) entry which is preliminary data.</text>
</comment>
<dbReference type="PANTHER" id="PTHR46929:SF3">
    <property type="entry name" value="MYB_SANT-LIKE DOMAIN-CONTAINING PROTEIN"/>
    <property type="match status" value="1"/>
</dbReference>
<accession>A0A2T7A7K7</accession>
<evidence type="ECO:0000313" key="3">
    <source>
        <dbReference type="EMBL" id="PUU76580.1"/>
    </source>
</evidence>
<dbReference type="Pfam" id="PF12776">
    <property type="entry name" value="Myb_DNA-bind_3"/>
    <property type="match status" value="1"/>
</dbReference>
<dbReference type="AlphaFoldDB" id="A0A2T7A7K7"/>
<organism evidence="4 5">
    <name type="scientific">Tuber borchii</name>
    <name type="common">White truffle</name>
    <dbReference type="NCBI Taxonomy" id="42251"/>
    <lineage>
        <taxon>Eukaryota</taxon>
        <taxon>Fungi</taxon>
        <taxon>Dikarya</taxon>
        <taxon>Ascomycota</taxon>
        <taxon>Pezizomycotina</taxon>
        <taxon>Pezizomycetes</taxon>
        <taxon>Pezizales</taxon>
        <taxon>Tuberaceae</taxon>
        <taxon>Tuber</taxon>
    </lineage>
</organism>
<dbReference type="Proteomes" id="UP000244722">
    <property type="component" value="Unassembled WGS sequence"/>
</dbReference>
<keyword evidence="5" id="KW-1185">Reference proteome</keyword>
<protein>
    <recommendedName>
        <fullName evidence="2">Myb/SANT-like domain-containing protein</fullName>
    </recommendedName>
</protein>
<dbReference type="EMBL" id="NESQ01000008">
    <property type="protein sequence ID" value="PUU83714.1"/>
    <property type="molecule type" value="Genomic_DNA"/>
</dbReference>
<feature type="domain" description="Myb/SANT-like" evidence="2">
    <location>
        <begin position="20"/>
        <end position="77"/>
    </location>
</feature>
<evidence type="ECO:0000259" key="2">
    <source>
        <dbReference type="Pfam" id="PF12776"/>
    </source>
</evidence>
<evidence type="ECO:0000313" key="4">
    <source>
        <dbReference type="EMBL" id="PUU83714.1"/>
    </source>
</evidence>
<evidence type="ECO:0000256" key="1">
    <source>
        <dbReference type="SAM" id="MobiDB-lite"/>
    </source>
</evidence>
<feature type="compositionally biased region" description="Basic and acidic residues" evidence="1">
    <location>
        <begin position="204"/>
        <end position="215"/>
    </location>
</feature>
<dbReference type="InterPro" id="IPR024752">
    <property type="entry name" value="Myb/SANT-like_dom"/>
</dbReference>
<evidence type="ECO:0000313" key="5">
    <source>
        <dbReference type="Proteomes" id="UP000244722"/>
    </source>
</evidence>
<dbReference type="STRING" id="42251.A0A2T7A7K7"/>
<proteinExistence type="predicted"/>